<proteinExistence type="predicted"/>
<keyword evidence="1" id="KW-1185">Reference proteome</keyword>
<dbReference type="InterPro" id="IPR036397">
    <property type="entry name" value="RNaseH_sf"/>
</dbReference>
<dbReference type="PANTHER" id="PTHR46068:SF1">
    <property type="entry name" value="TRANSPOSASE IS30-LIKE HTH DOMAIN-CONTAINING PROTEIN"/>
    <property type="match status" value="1"/>
</dbReference>
<reference evidence="2" key="1">
    <citation type="submission" date="2022-11" db="UniProtKB">
        <authorList>
            <consortium name="WormBaseParasite"/>
        </authorList>
    </citation>
    <scope>IDENTIFICATION</scope>
</reference>
<protein>
    <submittedName>
        <fullName evidence="2">Tc1-like transposase DDE domain-containing protein</fullName>
    </submittedName>
</protein>
<organism evidence="1 2">
    <name type="scientific">Meloidogyne incognita</name>
    <name type="common">Southern root-knot nematode worm</name>
    <name type="synonym">Oxyuris incognita</name>
    <dbReference type="NCBI Taxonomy" id="6306"/>
    <lineage>
        <taxon>Eukaryota</taxon>
        <taxon>Metazoa</taxon>
        <taxon>Ecdysozoa</taxon>
        <taxon>Nematoda</taxon>
        <taxon>Chromadorea</taxon>
        <taxon>Rhabditida</taxon>
        <taxon>Tylenchina</taxon>
        <taxon>Tylenchomorpha</taxon>
        <taxon>Tylenchoidea</taxon>
        <taxon>Meloidogynidae</taxon>
        <taxon>Meloidogyninae</taxon>
        <taxon>Meloidogyne</taxon>
        <taxon>Meloidogyne incognita group</taxon>
    </lineage>
</organism>
<evidence type="ECO:0000313" key="2">
    <source>
        <dbReference type="WBParaSite" id="Minc3s00353g10809"/>
    </source>
</evidence>
<dbReference type="PANTHER" id="PTHR46068">
    <property type="entry name" value="PROTEIN CBG27172"/>
    <property type="match status" value="1"/>
</dbReference>
<dbReference type="Proteomes" id="UP000887563">
    <property type="component" value="Unplaced"/>
</dbReference>
<evidence type="ECO:0000313" key="1">
    <source>
        <dbReference type="Proteomes" id="UP000887563"/>
    </source>
</evidence>
<sequence>MASQRDSNSFTFLAKNSIRKISSPLPVARMSGHSFHRRKIFTIEAVHNHQNDRIWTSESALSDKLIIHSQHPQSVMVCAGICASIKKPLIFLDFGVKVNKDYYLREFFQRVLKPRFKSHFGRRVWIFQQDSATAHKAKEVKDWCNVNFPGFISAQE</sequence>
<accession>A0A914L9B9</accession>
<dbReference type="AlphaFoldDB" id="A0A914L9B9"/>
<name>A0A914L9B9_MELIC</name>
<dbReference type="Gene3D" id="3.30.420.10">
    <property type="entry name" value="Ribonuclease H-like superfamily/Ribonuclease H"/>
    <property type="match status" value="1"/>
</dbReference>
<dbReference type="GO" id="GO:0003676">
    <property type="term" value="F:nucleic acid binding"/>
    <property type="evidence" value="ECO:0007669"/>
    <property type="project" value="InterPro"/>
</dbReference>
<dbReference type="WBParaSite" id="Minc3s00353g10809">
    <property type="protein sequence ID" value="Minc3s00353g10809"/>
    <property type="gene ID" value="Minc3s00353g10809"/>
</dbReference>